<evidence type="ECO:0000256" key="2">
    <source>
        <dbReference type="ARBA" id="ARBA00022723"/>
    </source>
</evidence>
<evidence type="ECO:0000256" key="1">
    <source>
        <dbReference type="ARBA" id="ARBA00004123"/>
    </source>
</evidence>
<keyword evidence="4 10" id="KW-0863">Zinc-finger</keyword>
<feature type="compositionally biased region" description="Basic and acidic residues" evidence="11">
    <location>
        <begin position="208"/>
        <end position="223"/>
    </location>
</feature>
<dbReference type="FunFam" id="3.30.160.60:FF:001465">
    <property type="entry name" value="Zinc finger protein 560"/>
    <property type="match status" value="1"/>
</dbReference>
<dbReference type="PROSITE" id="PS00028">
    <property type="entry name" value="ZINC_FINGER_C2H2_1"/>
    <property type="match status" value="11"/>
</dbReference>
<evidence type="ECO:0000256" key="3">
    <source>
        <dbReference type="ARBA" id="ARBA00022737"/>
    </source>
</evidence>
<dbReference type="FunFam" id="3.30.160.60:FF:000502">
    <property type="entry name" value="Zinc finger protein 710"/>
    <property type="match status" value="1"/>
</dbReference>
<evidence type="ECO:0000313" key="14">
    <source>
        <dbReference type="Proteomes" id="UP001152320"/>
    </source>
</evidence>
<feature type="domain" description="C2H2-type" evidence="12">
    <location>
        <begin position="644"/>
        <end position="671"/>
    </location>
</feature>
<dbReference type="FunFam" id="3.30.160.60:FF:000110">
    <property type="entry name" value="Zinc finger protein-like"/>
    <property type="match status" value="1"/>
</dbReference>
<evidence type="ECO:0000259" key="12">
    <source>
        <dbReference type="PROSITE" id="PS50157"/>
    </source>
</evidence>
<dbReference type="EMBL" id="JAIZAY010000002">
    <property type="protein sequence ID" value="KAJ8046481.1"/>
    <property type="molecule type" value="Genomic_DNA"/>
</dbReference>
<dbReference type="AlphaFoldDB" id="A0A9Q1CJJ8"/>
<keyword evidence="2" id="KW-0479">Metal-binding</keyword>
<evidence type="ECO:0000313" key="13">
    <source>
        <dbReference type="EMBL" id="KAJ8046481.1"/>
    </source>
</evidence>
<dbReference type="GO" id="GO:0005634">
    <property type="term" value="C:nucleus"/>
    <property type="evidence" value="ECO:0007669"/>
    <property type="project" value="UniProtKB-SubCell"/>
</dbReference>
<accession>A0A9Q1CJJ8</accession>
<reference evidence="13" key="1">
    <citation type="submission" date="2021-10" db="EMBL/GenBank/DDBJ databases">
        <title>Tropical sea cucumber genome reveals ecological adaptation and Cuvierian tubules defense mechanism.</title>
        <authorList>
            <person name="Chen T."/>
        </authorList>
    </citation>
    <scope>NUCLEOTIDE SEQUENCE</scope>
    <source>
        <strain evidence="13">Nanhai2018</strain>
        <tissue evidence="13">Muscle</tissue>
    </source>
</reference>
<protein>
    <recommendedName>
        <fullName evidence="12">C2H2-type domain-containing protein</fullName>
    </recommendedName>
</protein>
<evidence type="ECO:0000256" key="10">
    <source>
        <dbReference type="PROSITE-ProRule" id="PRU00042"/>
    </source>
</evidence>
<sequence>MMEHLSRKESGKVTLGGNICLDPSEETEENSVEDAEYLTFIKIAKQGEKEVNEAATDIFHQLRKILMSCNNDEEDSEGIIRHGENASLVVEAGSDEESHHKEGMRHTDGDSQENPMKDAGVRSMSKMYRHEKRSGPLPEDDEIVTDVFHKLRKILMSCNNEEEDSDGSSHRDEDVSLNVEAGTGEERQPREETSPSGEDLQENPEGDAIERTLSKTSNQEERSGPSLEDGDDEVATDIFHKLREALMSCNNGEEDDEGGSHHDENAASLDVEADPGEECHPKEEANPDDEDTQDEEEEEGSHCSKGADIMDEVCHTRTRRRKPPLKYQCGYCEKCFQFRSNLKAHERIHTRQKPYKCQFCEKCFGVSENRDSHEKTHTGEKPYECQYCTKAFASLSGLRKHKFLCSWKASSEGGYSVDSTNVDVNMHPQKKPYLCHHCGKSFLSLKGCKDHIDLHASGKFVVKSRPCKCDYCGRYFQCPSELKDHVRRHTGEKPFSCSICGKAFADKAHQKEHERVHTGEQPYKCEVCSKRFTWKRSWRRHKLRHEGIISGKGNIYIKTCPHCGKNYDSGHLKKHISRVHEKIKPYKCQVCERCFAGKSDLRKHELIHSRVKHYQCSFCGRLFSRGATCRNHEVARHIREKPKYSCQYCDKVYTVRTFLKLHEKRHFAEKKYYVCESCGQKYTSRCSLNRHERTHTGEKPYQCHICTKSFIRKDYRDNHVKTHKK</sequence>
<dbReference type="Pfam" id="PF00096">
    <property type="entry name" value="zf-C2H2"/>
    <property type="match status" value="7"/>
</dbReference>
<dbReference type="InterPro" id="IPR036236">
    <property type="entry name" value="Znf_C2H2_sf"/>
</dbReference>
<feature type="domain" description="C2H2-type" evidence="12">
    <location>
        <begin position="586"/>
        <end position="613"/>
    </location>
</feature>
<feature type="region of interest" description="Disordered" evidence="11">
    <location>
        <begin position="272"/>
        <end position="304"/>
    </location>
</feature>
<evidence type="ECO:0000256" key="6">
    <source>
        <dbReference type="ARBA" id="ARBA00023015"/>
    </source>
</evidence>
<dbReference type="GO" id="GO:0008270">
    <property type="term" value="F:zinc ion binding"/>
    <property type="evidence" value="ECO:0007669"/>
    <property type="project" value="UniProtKB-KW"/>
</dbReference>
<feature type="domain" description="C2H2-type" evidence="12">
    <location>
        <begin position="701"/>
        <end position="725"/>
    </location>
</feature>
<feature type="domain" description="C2H2-type" evidence="12">
    <location>
        <begin position="327"/>
        <end position="354"/>
    </location>
</feature>
<feature type="compositionally biased region" description="Basic and acidic residues" evidence="11">
    <location>
        <begin position="96"/>
        <end position="118"/>
    </location>
</feature>
<feature type="domain" description="C2H2-type" evidence="12">
    <location>
        <begin position="433"/>
        <end position="460"/>
    </location>
</feature>
<comment type="caution">
    <text evidence="13">The sequence shown here is derived from an EMBL/GenBank/DDBJ whole genome shotgun (WGS) entry which is preliminary data.</text>
</comment>
<keyword evidence="7" id="KW-0238">DNA-binding</keyword>
<evidence type="ECO:0000256" key="11">
    <source>
        <dbReference type="SAM" id="MobiDB-lite"/>
    </source>
</evidence>
<dbReference type="GO" id="GO:0001228">
    <property type="term" value="F:DNA-binding transcription activator activity, RNA polymerase II-specific"/>
    <property type="evidence" value="ECO:0007669"/>
    <property type="project" value="TreeGrafter"/>
</dbReference>
<dbReference type="PANTHER" id="PTHR24393">
    <property type="entry name" value="ZINC FINGER PROTEIN"/>
    <property type="match status" value="1"/>
</dbReference>
<keyword evidence="9" id="KW-0539">Nucleus</keyword>
<keyword evidence="8" id="KW-0804">Transcription</keyword>
<comment type="subcellular location">
    <subcellularLocation>
        <location evidence="1">Nucleus</location>
    </subcellularLocation>
</comment>
<dbReference type="PROSITE" id="PS50157">
    <property type="entry name" value="ZINC_FINGER_C2H2_2"/>
    <property type="match status" value="12"/>
</dbReference>
<dbReference type="FunFam" id="3.30.160.60:FF:000624">
    <property type="entry name" value="zinc finger protein 697"/>
    <property type="match status" value="1"/>
</dbReference>
<dbReference type="FunFam" id="3.30.160.60:FF:000325">
    <property type="entry name" value="ZFP90 zinc finger protein"/>
    <property type="match status" value="1"/>
</dbReference>
<dbReference type="SUPFAM" id="SSF57667">
    <property type="entry name" value="beta-beta-alpha zinc fingers"/>
    <property type="match status" value="8"/>
</dbReference>
<dbReference type="FunFam" id="3.30.160.60:FF:001840">
    <property type="entry name" value="Paternally-expressed gene 3 protein"/>
    <property type="match status" value="1"/>
</dbReference>
<dbReference type="GO" id="GO:0000122">
    <property type="term" value="P:negative regulation of transcription by RNA polymerase II"/>
    <property type="evidence" value="ECO:0007669"/>
    <property type="project" value="UniProtKB-ARBA"/>
</dbReference>
<evidence type="ECO:0000256" key="4">
    <source>
        <dbReference type="ARBA" id="ARBA00022771"/>
    </source>
</evidence>
<keyword evidence="3" id="KW-0677">Repeat</keyword>
<dbReference type="SMART" id="SM00355">
    <property type="entry name" value="ZnF_C2H2"/>
    <property type="match status" value="13"/>
</dbReference>
<dbReference type="PANTHER" id="PTHR24393:SF34">
    <property type="entry name" value="PR_SET DOMAIN 13"/>
    <property type="match status" value="1"/>
</dbReference>
<dbReference type="InterPro" id="IPR013087">
    <property type="entry name" value="Znf_C2H2_type"/>
</dbReference>
<proteinExistence type="predicted"/>
<feature type="domain" description="C2H2-type" evidence="12">
    <location>
        <begin position="523"/>
        <end position="547"/>
    </location>
</feature>
<dbReference type="Gene3D" id="3.30.160.60">
    <property type="entry name" value="Classic Zinc Finger"/>
    <property type="match status" value="10"/>
</dbReference>
<dbReference type="Proteomes" id="UP001152320">
    <property type="component" value="Chromosome 2"/>
</dbReference>
<feature type="domain" description="C2H2-type" evidence="12">
    <location>
        <begin position="467"/>
        <end position="494"/>
    </location>
</feature>
<evidence type="ECO:0000256" key="9">
    <source>
        <dbReference type="ARBA" id="ARBA00023242"/>
    </source>
</evidence>
<evidence type="ECO:0000256" key="7">
    <source>
        <dbReference type="ARBA" id="ARBA00023125"/>
    </source>
</evidence>
<evidence type="ECO:0000256" key="5">
    <source>
        <dbReference type="ARBA" id="ARBA00022833"/>
    </source>
</evidence>
<feature type="domain" description="C2H2-type" evidence="12">
    <location>
        <begin position="673"/>
        <end position="700"/>
    </location>
</feature>
<name>A0A9Q1CJJ8_HOLLE</name>
<dbReference type="OrthoDB" id="9439254at2759"/>
<feature type="domain" description="C2H2-type" evidence="12">
    <location>
        <begin position="495"/>
        <end position="522"/>
    </location>
</feature>
<evidence type="ECO:0000256" key="8">
    <source>
        <dbReference type="ARBA" id="ARBA00023163"/>
    </source>
</evidence>
<organism evidence="13 14">
    <name type="scientific">Holothuria leucospilota</name>
    <name type="common">Black long sea cucumber</name>
    <name type="synonym">Mertensiothuria leucospilota</name>
    <dbReference type="NCBI Taxonomy" id="206669"/>
    <lineage>
        <taxon>Eukaryota</taxon>
        <taxon>Metazoa</taxon>
        <taxon>Echinodermata</taxon>
        <taxon>Eleutherozoa</taxon>
        <taxon>Echinozoa</taxon>
        <taxon>Holothuroidea</taxon>
        <taxon>Aspidochirotacea</taxon>
        <taxon>Aspidochirotida</taxon>
        <taxon>Holothuriidae</taxon>
        <taxon>Holothuria</taxon>
    </lineage>
</organism>
<dbReference type="FunFam" id="3.30.160.60:FF:000688">
    <property type="entry name" value="zinc finger protein 197 isoform X1"/>
    <property type="match status" value="1"/>
</dbReference>
<keyword evidence="5" id="KW-0862">Zinc</keyword>
<dbReference type="GO" id="GO:0000978">
    <property type="term" value="F:RNA polymerase II cis-regulatory region sequence-specific DNA binding"/>
    <property type="evidence" value="ECO:0007669"/>
    <property type="project" value="TreeGrafter"/>
</dbReference>
<keyword evidence="6" id="KW-0805">Transcription regulation</keyword>
<feature type="domain" description="C2H2-type" evidence="12">
    <location>
        <begin position="383"/>
        <end position="402"/>
    </location>
</feature>
<keyword evidence="14" id="KW-1185">Reference proteome</keyword>
<feature type="domain" description="C2H2-type" evidence="12">
    <location>
        <begin position="614"/>
        <end position="642"/>
    </location>
</feature>
<feature type="region of interest" description="Disordered" evidence="11">
    <location>
        <begin position="93"/>
        <end position="118"/>
    </location>
</feature>
<feature type="region of interest" description="Disordered" evidence="11">
    <location>
        <begin position="160"/>
        <end position="233"/>
    </location>
</feature>
<feature type="domain" description="C2H2-type" evidence="12">
    <location>
        <begin position="355"/>
        <end position="382"/>
    </location>
</feature>
<gene>
    <name evidence="13" type="ORF">HOLleu_05162</name>
</gene>
<feature type="compositionally biased region" description="Acidic residues" evidence="11">
    <location>
        <begin position="286"/>
        <end position="299"/>
    </location>
</feature>
<feature type="compositionally biased region" description="Basic and acidic residues" evidence="11">
    <location>
        <begin position="184"/>
        <end position="193"/>
    </location>
</feature>